<evidence type="ECO:0008006" key="8">
    <source>
        <dbReference type="Google" id="ProtNLM"/>
    </source>
</evidence>
<evidence type="ECO:0000313" key="7">
    <source>
        <dbReference type="Proteomes" id="UP000775547"/>
    </source>
</evidence>
<dbReference type="PANTHER" id="PTHR13026:SF0">
    <property type="entry name" value="RIBOSOMAL RNA PROCESSING 1B"/>
    <property type="match status" value="1"/>
</dbReference>
<name>A0A9P7KHH4_9AGAR</name>
<accession>A0A9P7KHH4</accession>
<dbReference type="EMBL" id="JABCKV010000007">
    <property type="protein sequence ID" value="KAG5647776.1"/>
    <property type="molecule type" value="Genomic_DNA"/>
</dbReference>
<evidence type="ECO:0000256" key="3">
    <source>
        <dbReference type="ARBA" id="ARBA00022552"/>
    </source>
</evidence>
<comment type="similarity">
    <text evidence="2">Belongs to the RRP1 family.</text>
</comment>
<dbReference type="Proteomes" id="UP000775547">
    <property type="component" value="Unassembled WGS sequence"/>
</dbReference>
<dbReference type="OrthoDB" id="2019504at2759"/>
<evidence type="ECO:0000256" key="1">
    <source>
        <dbReference type="ARBA" id="ARBA00004123"/>
    </source>
</evidence>
<proteinExistence type="inferred from homology"/>
<dbReference type="AlphaFoldDB" id="A0A9P7KHH4"/>
<organism evidence="6 7">
    <name type="scientific">Asterophora parasitica</name>
    <dbReference type="NCBI Taxonomy" id="117018"/>
    <lineage>
        <taxon>Eukaryota</taxon>
        <taxon>Fungi</taxon>
        <taxon>Dikarya</taxon>
        <taxon>Basidiomycota</taxon>
        <taxon>Agaricomycotina</taxon>
        <taxon>Agaricomycetes</taxon>
        <taxon>Agaricomycetidae</taxon>
        <taxon>Agaricales</taxon>
        <taxon>Tricholomatineae</taxon>
        <taxon>Lyophyllaceae</taxon>
        <taxon>Asterophora</taxon>
    </lineage>
</organism>
<gene>
    <name evidence="6" type="ORF">DXG03_008499</name>
</gene>
<dbReference type="GO" id="GO:0005634">
    <property type="term" value="C:nucleus"/>
    <property type="evidence" value="ECO:0007669"/>
    <property type="project" value="UniProtKB-SubCell"/>
</dbReference>
<protein>
    <recommendedName>
        <fullName evidence="8">Ribosomal RNA processing protein</fullName>
    </recommendedName>
</protein>
<dbReference type="Pfam" id="PF05997">
    <property type="entry name" value="Nop52"/>
    <property type="match status" value="1"/>
</dbReference>
<comment type="subcellular location">
    <subcellularLocation>
        <location evidence="1">Nucleus</location>
    </subcellularLocation>
</comment>
<evidence type="ECO:0000256" key="5">
    <source>
        <dbReference type="SAM" id="MobiDB-lite"/>
    </source>
</evidence>
<dbReference type="InterPro" id="IPR010301">
    <property type="entry name" value="RRP1"/>
</dbReference>
<feature type="region of interest" description="Disordered" evidence="5">
    <location>
        <begin position="236"/>
        <end position="268"/>
    </location>
</feature>
<keyword evidence="3" id="KW-0698">rRNA processing</keyword>
<keyword evidence="4" id="KW-0539">Nucleus</keyword>
<reference evidence="6" key="2">
    <citation type="submission" date="2021-10" db="EMBL/GenBank/DDBJ databases">
        <title>Phylogenomics reveals ancestral predisposition of the termite-cultivated fungus Termitomyces towards a domesticated lifestyle.</title>
        <authorList>
            <person name="Auxier B."/>
            <person name="Grum-Grzhimaylo A."/>
            <person name="Cardenas M.E."/>
            <person name="Lodge J.D."/>
            <person name="Laessoe T."/>
            <person name="Pedersen O."/>
            <person name="Smith M.E."/>
            <person name="Kuyper T.W."/>
            <person name="Franco-Molano E.A."/>
            <person name="Baroni T.J."/>
            <person name="Aanen D.K."/>
        </authorList>
    </citation>
    <scope>NUCLEOTIDE SEQUENCE</scope>
    <source>
        <strain evidence="6">AP01</strain>
        <tissue evidence="6">Mycelium</tissue>
    </source>
</reference>
<dbReference type="GO" id="GO:0030688">
    <property type="term" value="C:preribosome, small subunit precursor"/>
    <property type="evidence" value="ECO:0007669"/>
    <property type="project" value="InterPro"/>
</dbReference>
<reference evidence="6" key="1">
    <citation type="submission" date="2020-07" db="EMBL/GenBank/DDBJ databases">
        <authorList>
            <person name="Nieuwenhuis M."/>
            <person name="Van De Peppel L.J.J."/>
        </authorList>
    </citation>
    <scope>NUCLEOTIDE SEQUENCE</scope>
    <source>
        <strain evidence="6">AP01</strain>
        <tissue evidence="6">Mycelium</tissue>
    </source>
</reference>
<dbReference type="PANTHER" id="PTHR13026">
    <property type="entry name" value="NNP-1 PROTEIN NOVEL NUCLEAR PROTEIN 1 NOP52"/>
    <property type="match status" value="1"/>
</dbReference>
<dbReference type="GO" id="GO:0006364">
    <property type="term" value="P:rRNA processing"/>
    <property type="evidence" value="ECO:0007669"/>
    <property type="project" value="UniProtKB-KW"/>
</dbReference>
<comment type="caution">
    <text evidence="6">The sequence shown here is derived from an EMBL/GenBank/DDBJ whole genome shotgun (WGS) entry which is preliminary data.</text>
</comment>
<evidence type="ECO:0000256" key="2">
    <source>
        <dbReference type="ARBA" id="ARBA00006374"/>
    </source>
</evidence>
<evidence type="ECO:0000256" key="4">
    <source>
        <dbReference type="ARBA" id="ARBA00023242"/>
    </source>
</evidence>
<sequence length="327" mass="36703">MSAPPLGKYLASTGEFLPVSSLLCNPDGLQEKKIRDKAIKNLAVFLSDDSRDDLAKPDLDKLWKGIFYGFWMSDKPLVQQALATELADLVLTIPSTPSSLAFLRGFWEMIVREWNGIDRLRIDKYYMLVRRFVNASFRRLIRAEWQREACVEYNDILTAPGGPVCPSDIKVPTSLAYHLADIYIEELDKALAKSPSPLPAPMRTILAPFLSLAAQTHNSVTYKRIQSALLDPLLSALSPPSQDDDEPPSSKRARLAETSSDDNLYPNLVSNACYEDPKTEGVVDRPILRQKLLRSVFEVAGQPKTRDGNRRKMYALWKDGADDESDN</sequence>
<keyword evidence="7" id="KW-1185">Reference proteome</keyword>
<evidence type="ECO:0000313" key="6">
    <source>
        <dbReference type="EMBL" id="KAG5647776.1"/>
    </source>
</evidence>